<keyword evidence="4" id="KW-1185">Reference proteome</keyword>
<dbReference type="Proteomes" id="UP001143474">
    <property type="component" value="Unassembled WGS sequence"/>
</dbReference>
<dbReference type="InterPro" id="IPR011059">
    <property type="entry name" value="Metal-dep_hydrolase_composite"/>
</dbReference>
<dbReference type="PANTHER" id="PTHR43794:SF11">
    <property type="entry name" value="AMIDOHYDROLASE-RELATED DOMAIN-CONTAINING PROTEIN"/>
    <property type="match status" value="1"/>
</dbReference>
<name>A0A9W6HYU1_9ACTN</name>
<dbReference type="InterPro" id="IPR050287">
    <property type="entry name" value="MTA/SAH_deaminase"/>
</dbReference>
<dbReference type="Gene3D" id="3.20.20.140">
    <property type="entry name" value="Metal-dependent hydrolases"/>
    <property type="match status" value="1"/>
</dbReference>
<reference evidence="3" key="1">
    <citation type="journal article" date="2014" name="Int. J. Syst. Evol. Microbiol.">
        <title>Complete genome sequence of Corynebacterium casei LMG S-19264T (=DSM 44701T), isolated from a smear-ripened cheese.</title>
        <authorList>
            <consortium name="US DOE Joint Genome Institute (JGI-PGF)"/>
            <person name="Walter F."/>
            <person name="Albersmeier A."/>
            <person name="Kalinowski J."/>
            <person name="Ruckert C."/>
        </authorList>
    </citation>
    <scope>NUCLEOTIDE SEQUENCE</scope>
    <source>
        <strain evidence="3">VKM Ac-2007</strain>
    </source>
</reference>
<gene>
    <name evidence="3" type="ORF">GCM10017600_15490</name>
</gene>
<dbReference type="RefSeq" id="WP_271216656.1">
    <property type="nucleotide sequence ID" value="NZ_BAAAVD010000044.1"/>
</dbReference>
<evidence type="ECO:0000313" key="3">
    <source>
        <dbReference type="EMBL" id="GLK08144.1"/>
    </source>
</evidence>
<proteinExistence type="predicted"/>
<dbReference type="NCBIfam" id="NF006056">
    <property type="entry name" value="PRK08204.1"/>
    <property type="match status" value="1"/>
</dbReference>
<organism evidence="3 4">
    <name type="scientific">Streptosporangium carneum</name>
    <dbReference type="NCBI Taxonomy" id="47481"/>
    <lineage>
        <taxon>Bacteria</taxon>
        <taxon>Bacillati</taxon>
        <taxon>Actinomycetota</taxon>
        <taxon>Actinomycetes</taxon>
        <taxon>Streptosporangiales</taxon>
        <taxon>Streptosporangiaceae</taxon>
        <taxon>Streptosporangium</taxon>
    </lineage>
</organism>
<dbReference type="InterPro" id="IPR006680">
    <property type="entry name" value="Amidohydro-rel"/>
</dbReference>
<dbReference type="PANTHER" id="PTHR43794">
    <property type="entry name" value="AMINOHYDROLASE SSNA-RELATED"/>
    <property type="match status" value="1"/>
</dbReference>
<sequence length="486" mass="51413">MNRTLITGGHVITMDDTLGDLPDGAVLVEGDRIAAVGRTAEEFAHVDAERIDAAGGFVLPGMIDSHRHTWMALLRGHSADQSLLEFLASTFYGIGSLVTAADLGAAAQVGALEALDAGVTTILDCCDCVNSPEHADAAVESLKASGIRFVYAYGMQAFDFQPPAFAGHADRLRDARRLRAEHFAADGLGRMGLLYSDFGILPFEQTAEEIRTARDLGVLGASHTGAATGSILLRGLRELHDHDLLLPGHLHIHCPALTDQEWKLLAGTGGKVTIAPETEMQMGMGHPPFRAALDHGLAPAISTDIVCVGSGDLFSQMRLGLQFQRCLDHDAVHRTGTMPVRVGLGVRDALNWATRNGADALGLGALTGSLTPGKQADLIVVAPRMDLVRSSHPTGSVVLQSTAADVSTVLVAGQTRKLYGRLTGVDLAAVRRRANAALDRLQQAASALPSLAPEAVHGWFTQAERMASANFARAYIQQPQGLSGRS</sequence>
<dbReference type="EMBL" id="BSEV01000002">
    <property type="protein sequence ID" value="GLK08144.1"/>
    <property type="molecule type" value="Genomic_DNA"/>
</dbReference>
<dbReference type="SUPFAM" id="SSF51338">
    <property type="entry name" value="Composite domain of metallo-dependent hydrolases"/>
    <property type="match status" value="1"/>
</dbReference>
<dbReference type="GO" id="GO:0016810">
    <property type="term" value="F:hydrolase activity, acting on carbon-nitrogen (but not peptide) bonds"/>
    <property type="evidence" value="ECO:0007669"/>
    <property type="project" value="InterPro"/>
</dbReference>
<evidence type="ECO:0000313" key="4">
    <source>
        <dbReference type="Proteomes" id="UP001143474"/>
    </source>
</evidence>
<dbReference type="Pfam" id="PF01979">
    <property type="entry name" value="Amidohydro_1"/>
    <property type="match status" value="1"/>
</dbReference>
<reference evidence="3" key="2">
    <citation type="submission" date="2023-01" db="EMBL/GenBank/DDBJ databases">
        <authorList>
            <person name="Sun Q."/>
            <person name="Evtushenko L."/>
        </authorList>
    </citation>
    <scope>NUCLEOTIDE SEQUENCE</scope>
    <source>
        <strain evidence="3">VKM Ac-2007</strain>
    </source>
</reference>
<dbReference type="SUPFAM" id="SSF51556">
    <property type="entry name" value="Metallo-dependent hydrolases"/>
    <property type="match status" value="1"/>
</dbReference>
<dbReference type="Gene3D" id="2.30.40.10">
    <property type="entry name" value="Urease, subunit C, domain 1"/>
    <property type="match status" value="1"/>
</dbReference>
<protein>
    <submittedName>
        <fullName evidence="3">Cytosine deaminase</fullName>
    </submittedName>
</protein>
<evidence type="ECO:0000256" key="1">
    <source>
        <dbReference type="ARBA" id="ARBA00022801"/>
    </source>
</evidence>
<comment type="caution">
    <text evidence="3">The sequence shown here is derived from an EMBL/GenBank/DDBJ whole genome shotgun (WGS) entry which is preliminary data.</text>
</comment>
<dbReference type="InterPro" id="IPR032466">
    <property type="entry name" value="Metal_Hydrolase"/>
</dbReference>
<accession>A0A9W6HYU1</accession>
<evidence type="ECO:0000259" key="2">
    <source>
        <dbReference type="Pfam" id="PF01979"/>
    </source>
</evidence>
<dbReference type="AlphaFoldDB" id="A0A9W6HYU1"/>
<keyword evidence="1" id="KW-0378">Hydrolase</keyword>
<feature type="domain" description="Amidohydrolase-related" evidence="2">
    <location>
        <begin position="57"/>
        <end position="415"/>
    </location>
</feature>